<dbReference type="PANTHER" id="PTHR21310">
    <property type="entry name" value="AMINOGLYCOSIDE PHOSPHOTRANSFERASE-RELATED-RELATED"/>
    <property type="match status" value="1"/>
</dbReference>
<evidence type="ECO:0000313" key="2">
    <source>
        <dbReference type="EMBL" id="RJE22411.1"/>
    </source>
</evidence>
<gene>
    <name evidence="2" type="ORF">PHISCL_05272</name>
</gene>
<dbReference type="OrthoDB" id="5404599at2759"/>
<dbReference type="AlphaFoldDB" id="A0A3A2ZZC4"/>
<dbReference type="InterPro" id="IPR011009">
    <property type="entry name" value="Kinase-like_dom_sf"/>
</dbReference>
<dbReference type="Pfam" id="PF01636">
    <property type="entry name" value="APH"/>
    <property type="match status" value="1"/>
</dbReference>
<dbReference type="SUPFAM" id="SSF56112">
    <property type="entry name" value="Protein kinase-like (PK-like)"/>
    <property type="match status" value="1"/>
</dbReference>
<accession>A0A3A2ZZC4</accession>
<organism evidence="2 3">
    <name type="scientific">Aspergillus sclerotialis</name>
    <dbReference type="NCBI Taxonomy" id="2070753"/>
    <lineage>
        <taxon>Eukaryota</taxon>
        <taxon>Fungi</taxon>
        <taxon>Dikarya</taxon>
        <taxon>Ascomycota</taxon>
        <taxon>Pezizomycotina</taxon>
        <taxon>Eurotiomycetes</taxon>
        <taxon>Eurotiomycetidae</taxon>
        <taxon>Eurotiales</taxon>
        <taxon>Aspergillaceae</taxon>
        <taxon>Aspergillus</taxon>
        <taxon>Aspergillus subgen. Polypaecilum</taxon>
    </lineage>
</organism>
<dbReference type="EMBL" id="MVGC01000170">
    <property type="protein sequence ID" value="RJE22411.1"/>
    <property type="molecule type" value="Genomic_DNA"/>
</dbReference>
<reference evidence="3" key="1">
    <citation type="submission" date="2017-02" db="EMBL/GenBank/DDBJ databases">
        <authorList>
            <person name="Tafer H."/>
            <person name="Lopandic K."/>
        </authorList>
    </citation>
    <scope>NUCLEOTIDE SEQUENCE [LARGE SCALE GENOMIC DNA]</scope>
    <source>
        <strain evidence="3">CBS 366.77</strain>
    </source>
</reference>
<keyword evidence="2" id="KW-0808">Transferase</keyword>
<dbReference type="PANTHER" id="PTHR21310:SF15">
    <property type="entry name" value="AMINOGLYCOSIDE PHOSPHOTRANSFERASE DOMAIN-CONTAINING PROTEIN"/>
    <property type="match status" value="1"/>
</dbReference>
<dbReference type="Gene3D" id="3.90.1200.10">
    <property type="match status" value="1"/>
</dbReference>
<dbReference type="Proteomes" id="UP000266188">
    <property type="component" value="Unassembled WGS sequence"/>
</dbReference>
<protein>
    <submittedName>
        <fullName evidence="2">Phosphotransferase enzyme family</fullName>
    </submittedName>
</protein>
<feature type="domain" description="Aminoglycoside phosphotransferase" evidence="1">
    <location>
        <begin position="98"/>
        <end position="269"/>
    </location>
</feature>
<dbReference type="InterPro" id="IPR051678">
    <property type="entry name" value="AGP_Transferase"/>
</dbReference>
<dbReference type="InterPro" id="IPR002575">
    <property type="entry name" value="Aminoglycoside_PTrfase"/>
</dbReference>
<comment type="caution">
    <text evidence="2">The sequence shown here is derived from an EMBL/GenBank/DDBJ whole genome shotgun (WGS) entry which is preliminary data.</text>
</comment>
<keyword evidence="3" id="KW-1185">Reference proteome</keyword>
<evidence type="ECO:0000259" key="1">
    <source>
        <dbReference type="Pfam" id="PF01636"/>
    </source>
</evidence>
<evidence type="ECO:0000313" key="3">
    <source>
        <dbReference type="Proteomes" id="UP000266188"/>
    </source>
</evidence>
<proteinExistence type="predicted"/>
<dbReference type="GO" id="GO:0016740">
    <property type="term" value="F:transferase activity"/>
    <property type="evidence" value="ECO:0007669"/>
    <property type="project" value="UniProtKB-KW"/>
</dbReference>
<sequence>MFCKASPPIELSVVKLGPDTYQLGSKFVCEKTIHGVPANTTNWADNNESYYLREITEKESSAEKEEITDFVYQAGTGSAVFAIGSNVICKVKTWCEGMELESETLAFVAANFPYIPIPEVVDSWLDREQNRTFLLMKRVNAQTLDKAWPSLSLGQKHQIATTIARYLRGLATLQSPFFQSATGRVLREPFLKVDAEGSHPSWKPHLIGPFSLPTFRSYLKRISQLPVPTVGDVFYFYHADLGPTNILASDDGQVRAVLDWESAGFYPRLWISLKPHISAGFYLDRSVTTNRCEWVEILEDKLSALGFKLYRKHVEWEKNLDLRFFDINKFLAKD</sequence>
<name>A0A3A2ZZC4_9EURO</name>